<accession>A0A921Q246</accession>
<dbReference type="Proteomes" id="UP000807115">
    <property type="component" value="Chromosome 10"/>
</dbReference>
<name>A0A921Q246_SORBI</name>
<dbReference type="EMBL" id="CM027689">
    <property type="protein sequence ID" value="KAG0513511.1"/>
    <property type="molecule type" value="Genomic_DNA"/>
</dbReference>
<keyword evidence="1" id="KW-0472">Membrane</keyword>
<feature type="transmembrane region" description="Helical" evidence="1">
    <location>
        <begin position="6"/>
        <end position="23"/>
    </location>
</feature>
<protein>
    <submittedName>
        <fullName evidence="2">Uncharacterized protein</fullName>
    </submittedName>
</protein>
<evidence type="ECO:0000256" key="1">
    <source>
        <dbReference type="SAM" id="Phobius"/>
    </source>
</evidence>
<dbReference type="AlphaFoldDB" id="A0A921Q246"/>
<keyword evidence="1" id="KW-0812">Transmembrane</keyword>
<evidence type="ECO:0000313" key="3">
    <source>
        <dbReference type="Proteomes" id="UP000807115"/>
    </source>
</evidence>
<reference evidence="2" key="1">
    <citation type="journal article" date="2019" name="BMC Genomics">
        <title>A new reference genome for Sorghum bicolor reveals high levels of sequence similarity between sweet and grain genotypes: implications for the genetics of sugar metabolism.</title>
        <authorList>
            <person name="Cooper E.A."/>
            <person name="Brenton Z.W."/>
            <person name="Flinn B.S."/>
            <person name="Jenkins J."/>
            <person name="Shu S."/>
            <person name="Flowers D."/>
            <person name="Luo F."/>
            <person name="Wang Y."/>
            <person name="Xia P."/>
            <person name="Barry K."/>
            <person name="Daum C."/>
            <person name="Lipzen A."/>
            <person name="Yoshinaga Y."/>
            <person name="Schmutz J."/>
            <person name="Saski C."/>
            <person name="Vermerris W."/>
            <person name="Kresovich S."/>
        </authorList>
    </citation>
    <scope>NUCLEOTIDE SEQUENCE</scope>
</reference>
<comment type="caution">
    <text evidence="2">The sequence shown here is derived from an EMBL/GenBank/DDBJ whole genome shotgun (WGS) entry which is preliminary data.</text>
</comment>
<organism evidence="2 3">
    <name type="scientific">Sorghum bicolor</name>
    <name type="common">Sorghum</name>
    <name type="synonym">Sorghum vulgare</name>
    <dbReference type="NCBI Taxonomy" id="4558"/>
    <lineage>
        <taxon>Eukaryota</taxon>
        <taxon>Viridiplantae</taxon>
        <taxon>Streptophyta</taxon>
        <taxon>Embryophyta</taxon>
        <taxon>Tracheophyta</taxon>
        <taxon>Spermatophyta</taxon>
        <taxon>Magnoliopsida</taxon>
        <taxon>Liliopsida</taxon>
        <taxon>Poales</taxon>
        <taxon>Poaceae</taxon>
        <taxon>PACMAD clade</taxon>
        <taxon>Panicoideae</taxon>
        <taxon>Andropogonodae</taxon>
        <taxon>Andropogoneae</taxon>
        <taxon>Sorghinae</taxon>
        <taxon>Sorghum</taxon>
    </lineage>
</organism>
<evidence type="ECO:0000313" key="2">
    <source>
        <dbReference type="EMBL" id="KAG0513511.1"/>
    </source>
</evidence>
<reference evidence="2" key="2">
    <citation type="submission" date="2020-10" db="EMBL/GenBank/DDBJ databases">
        <authorList>
            <person name="Cooper E.A."/>
            <person name="Brenton Z.W."/>
            <person name="Flinn B.S."/>
            <person name="Jenkins J."/>
            <person name="Shu S."/>
            <person name="Flowers D."/>
            <person name="Luo F."/>
            <person name="Wang Y."/>
            <person name="Xia P."/>
            <person name="Barry K."/>
            <person name="Daum C."/>
            <person name="Lipzen A."/>
            <person name="Yoshinaga Y."/>
            <person name="Schmutz J."/>
            <person name="Saski C."/>
            <person name="Vermerris W."/>
            <person name="Kresovich S."/>
        </authorList>
    </citation>
    <scope>NUCLEOTIDE SEQUENCE</scope>
</reference>
<gene>
    <name evidence="2" type="ORF">BDA96_10G109000</name>
</gene>
<keyword evidence="1" id="KW-1133">Transmembrane helix</keyword>
<proteinExistence type="predicted"/>
<sequence>MACDLYMLILYMLGANTVVRCIVFRMRLGMYVLELYHHQLQDDNNGKQSMHIHGHVVRSIISTMKNKKN</sequence>